<evidence type="ECO:0000313" key="1">
    <source>
        <dbReference type="EMBL" id="KAH3835714.1"/>
    </source>
</evidence>
<sequence length="54" mass="5646">MDSSDKAMNSPRALHNGGAQGVLLNFGMYISATVPVSDKRFGATVQVSDSTKST</sequence>
<reference evidence="1" key="2">
    <citation type="submission" date="2020-11" db="EMBL/GenBank/DDBJ databases">
        <authorList>
            <person name="McCartney M.A."/>
            <person name="Auch B."/>
            <person name="Kono T."/>
            <person name="Mallez S."/>
            <person name="Becker A."/>
            <person name="Gohl D.M."/>
            <person name="Silverstein K.A.T."/>
            <person name="Koren S."/>
            <person name="Bechman K.B."/>
            <person name="Herman A."/>
            <person name="Abrahante J.E."/>
            <person name="Garbe J."/>
        </authorList>
    </citation>
    <scope>NUCLEOTIDE SEQUENCE</scope>
    <source>
        <strain evidence="1">Duluth1</strain>
        <tissue evidence="1">Whole animal</tissue>
    </source>
</reference>
<proteinExistence type="predicted"/>
<name>A0A9D4KA40_DREPO</name>
<comment type="caution">
    <text evidence="1">The sequence shown here is derived from an EMBL/GenBank/DDBJ whole genome shotgun (WGS) entry which is preliminary data.</text>
</comment>
<reference evidence="1" key="1">
    <citation type="journal article" date="2019" name="bioRxiv">
        <title>The Genome of the Zebra Mussel, Dreissena polymorpha: A Resource for Invasive Species Research.</title>
        <authorList>
            <person name="McCartney M.A."/>
            <person name="Auch B."/>
            <person name="Kono T."/>
            <person name="Mallez S."/>
            <person name="Zhang Y."/>
            <person name="Obille A."/>
            <person name="Becker A."/>
            <person name="Abrahante J.E."/>
            <person name="Garbe J."/>
            <person name="Badalamenti J.P."/>
            <person name="Herman A."/>
            <person name="Mangelson H."/>
            <person name="Liachko I."/>
            <person name="Sullivan S."/>
            <person name="Sone E.D."/>
            <person name="Koren S."/>
            <person name="Silverstein K.A.T."/>
            <person name="Beckman K.B."/>
            <person name="Gohl D.M."/>
        </authorList>
    </citation>
    <scope>NUCLEOTIDE SEQUENCE</scope>
    <source>
        <strain evidence="1">Duluth1</strain>
        <tissue evidence="1">Whole animal</tissue>
    </source>
</reference>
<dbReference type="Proteomes" id="UP000828390">
    <property type="component" value="Unassembled WGS sequence"/>
</dbReference>
<dbReference type="EMBL" id="JAIWYP010000004">
    <property type="protein sequence ID" value="KAH3835714.1"/>
    <property type="molecule type" value="Genomic_DNA"/>
</dbReference>
<gene>
    <name evidence="1" type="ORF">DPMN_109074</name>
</gene>
<accession>A0A9D4KA40</accession>
<keyword evidence="2" id="KW-1185">Reference proteome</keyword>
<dbReference type="AlphaFoldDB" id="A0A9D4KA40"/>
<organism evidence="1 2">
    <name type="scientific">Dreissena polymorpha</name>
    <name type="common">Zebra mussel</name>
    <name type="synonym">Mytilus polymorpha</name>
    <dbReference type="NCBI Taxonomy" id="45954"/>
    <lineage>
        <taxon>Eukaryota</taxon>
        <taxon>Metazoa</taxon>
        <taxon>Spiralia</taxon>
        <taxon>Lophotrochozoa</taxon>
        <taxon>Mollusca</taxon>
        <taxon>Bivalvia</taxon>
        <taxon>Autobranchia</taxon>
        <taxon>Heteroconchia</taxon>
        <taxon>Euheterodonta</taxon>
        <taxon>Imparidentia</taxon>
        <taxon>Neoheterodontei</taxon>
        <taxon>Myida</taxon>
        <taxon>Dreissenoidea</taxon>
        <taxon>Dreissenidae</taxon>
        <taxon>Dreissena</taxon>
    </lineage>
</organism>
<protein>
    <submittedName>
        <fullName evidence="1">Uncharacterized protein</fullName>
    </submittedName>
</protein>
<evidence type="ECO:0000313" key="2">
    <source>
        <dbReference type="Proteomes" id="UP000828390"/>
    </source>
</evidence>